<organism evidence="6 7">
    <name type="scientific">Leifsonia shinshuensis</name>
    <dbReference type="NCBI Taxonomy" id="150026"/>
    <lineage>
        <taxon>Bacteria</taxon>
        <taxon>Bacillati</taxon>
        <taxon>Actinomycetota</taxon>
        <taxon>Actinomycetes</taxon>
        <taxon>Micrococcales</taxon>
        <taxon>Microbacteriaceae</taxon>
        <taxon>Leifsonia</taxon>
    </lineage>
</organism>
<dbReference type="GO" id="GO:0097176">
    <property type="term" value="P:epoxide metabolic process"/>
    <property type="evidence" value="ECO:0007669"/>
    <property type="project" value="TreeGrafter"/>
</dbReference>
<proteinExistence type="inferred from homology"/>
<feature type="domain" description="Epoxide hydrolase N-terminal" evidence="5">
    <location>
        <begin position="4"/>
        <end position="107"/>
    </location>
</feature>
<comment type="caution">
    <text evidence="6">The sequence shown here is derived from an EMBL/GenBank/DDBJ whole genome shotgun (WGS) entry which is preliminary data.</text>
</comment>
<sequence>MAIDDFRVHVPDDVLADLRDRLAHTRYLRSPRAGWEGGLGGEELRTLVDGWLAFDWRAEEERLNAVEQHVADVAGHRLHFARVRGTGAGPHTPLLLLHGWPSAFVEYLPLARLLSDSFDVVIPSLPGFVHSEALEPPLTRRAIADTLHGLMTEALGFERYATFGGDIGGGASTWLGVDHPESVVGIQLLSGPFPEGDPVDDDEARYLAALDEYDRLDGGYSEIMLTRPDTIAAALNDSPAGLLAWIADKWHDWIDDREEGAWQRVVDSGVLYTIATLYWSTESIGTSFQQYYDYDQNPPRPPLAAPVGVYLAREPAMAGFPRSLAERAAPRLLAFVEAPAGGHFAGFEYPERAAEAIRAFHERVREA</sequence>
<keyword evidence="2" id="KW-0058">Aromatic hydrocarbons catabolism</keyword>
<dbReference type="PIRSF" id="PIRSF001112">
    <property type="entry name" value="Epoxide_hydrolase"/>
    <property type="match status" value="1"/>
</dbReference>
<dbReference type="SUPFAM" id="SSF53474">
    <property type="entry name" value="alpha/beta-Hydrolases"/>
    <property type="match status" value="1"/>
</dbReference>
<evidence type="ECO:0000259" key="5">
    <source>
        <dbReference type="Pfam" id="PF06441"/>
    </source>
</evidence>
<dbReference type="InterPro" id="IPR010497">
    <property type="entry name" value="Epoxide_hydro_N"/>
</dbReference>
<name>A0A853CYL2_9MICO</name>
<protein>
    <submittedName>
        <fullName evidence="6">Pimeloyl-ACP methyl ester carboxylesterase</fullName>
    </submittedName>
</protein>
<comment type="similarity">
    <text evidence="1">Belongs to the peptidase S33 family.</text>
</comment>
<accession>A0A853CYL2</accession>
<keyword evidence="3" id="KW-0378">Hydrolase</keyword>
<dbReference type="AlphaFoldDB" id="A0A853CYL2"/>
<dbReference type="Proteomes" id="UP000578352">
    <property type="component" value="Unassembled WGS sequence"/>
</dbReference>
<feature type="active site" description="Proton donor" evidence="4">
    <location>
        <position position="291"/>
    </location>
</feature>
<dbReference type="Gene3D" id="3.40.50.1820">
    <property type="entry name" value="alpha/beta hydrolase"/>
    <property type="match status" value="1"/>
</dbReference>
<evidence type="ECO:0000256" key="1">
    <source>
        <dbReference type="ARBA" id="ARBA00010088"/>
    </source>
</evidence>
<dbReference type="EMBL" id="JACCFL010000001">
    <property type="protein sequence ID" value="NYJ25003.1"/>
    <property type="molecule type" value="Genomic_DNA"/>
</dbReference>
<evidence type="ECO:0000256" key="2">
    <source>
        <dbReference type="ARBA" id="ARBA00022797"/>
    </source>
</evidence>
<dbReference type="RefSeq" id="WP_179607518.1">
    <property type="nucleotide sequence ID" value="NZ_BAABEH010000001.1"/>
</dbReference>
<dbReference type="Pfam" id="PF06441">
    <property type="entry name" value="EHN"/>
    <property type="match status" value="1"/>
</dbReference>
<dbReference type="InterPro" id="IPR029058">
    <property type="entry name" value="AB_hydrolase_fold"/>
</dbReference>
<feature type="active site" description="Proton acceptor" evidence="4">
    <location>
        <position position="343"/>
    </location>
</feature>
<evidence type="ECO:0000256" key="4">
    <source>
        <dbReference type="PIRSR" id="PIRSR001112-1"/>
    </source>
</evidence>
<gene>
    <name evidence="6" type="ORF">HNR13_003290</name>
</gene>
<reference evidence="6 7" key="1">
    <citation type="submission" date="2020-07" db="EMBL/GenBank/DDBJ databases">
        <title>Sequencing the genomes of 1000 actinobacteria strains.</title>
        <authorList>
            <person name="Klenk H.-P."/>
        </authorList>
    </citation>
    <scope>NUCLEOTIDE SEQUENCE [LARGE SCALE GENOMIC DNA]</scope>
    <source>
        <strain evidence="6 7">DSM 15165</strain>
    </source>
</reference>
<feature type="active site" description="Nucleophile" evidence="4">
    <location>
        <position position="166"/>
    </location>
</feature>
<evidence type="ECO:0000313" key="7">
    <source>
        <dbReference type="Proteomes" id="UP000578352"/>
    </source>
</evidence>
<dbReference type="InterPro" id="IPR016292">
    <property type="entry name" value="Epoxide_hydrolase"/>
</dbReference>
<dbReference type="PANTHER" id="PTHR21661">
    <property type="entry name" value="EPOXIDE HYDROLASE 1-RELATED"/>
    <property type="match status" value="1"/>
</dbReference>
<evidence type="ECO:0000256" key="3">
    <source>
        <dbReference type="ARBA" id="ARBA00022801"/>
    </source>
</evidence>
<dbReference type="PANTHER" id="PTHR21661:SF35">
    <property type="entry name" value="EPOXIDE HYDROLASE"/>
    <property type="match status" value="1"/>
</dbReference>
<evidence type="ECO:0000313" key="6">
    <source>
        <dbReference type="EMBL" id="NYJ25003.1"/>
    </source>
</evidence>
<dbReference type="GO" id="GO:0004301">
    <property type="term" value="F:epoxide hydrolase activity"/>
    <property type="evidence" value="ECO:0007669"/>
    <property type="project" value="TreeGrafter"/>
</dbReference>